<evidence type="ECO:0000313" key="2">
    <source>
        <dbReference type="Proteomes" id="UP000886523"/>
    </source>
</evidence>
<accession>A0A9P6AC66</accession>
<proteinExistence type="predicted"/>
<evidence type="ECO:0000313" key="1">
    <source>
        <dbReference type="EMBL" id="KAF9502725.1"/>
    </source>
</evidence>
<sequence length="166" mass="18291">MDSILPGISYHFRRINEFRLIGRKPAVLEGIPGKIIQFLVTVRIPGRKKDFLIPSFDALGVTLQPVIPFLEAPGPRPVSAVEPDVEPDAALGMEPDAEPDAEPIQMQPTLRFLAPLILPVVIACFALITYPHGEPTTATSHDLKRAIVKTGVSAYRSEFWAKRTEV</sequence>
<keyword evidence="2" id="KW-1185">Reference proteome</keyword>
<reference evidence="1" key="1">
    <citation type="journal article" date="2020" name="Nat. Commun.">
        <title>Large-scale genome sequencing of mycorrhizal fungi provides insights into the early evolution of symbiotic traits.</title>
        <authorList>
            <person name="Miyauchi S."/>
            <person name="Kiss E."/>
            <person name="Kuo A."/>
            <person name="Drula E."/>
            <person name="Kohler A."/>
            <person name="Sanchez-Garcia M."/>
            <person name="Morin E."/>
            <person name="Andreopoulos B."/>
            <person name="Barry K.W."/>
            <person name="Bonito G."/>
            <person name="Buee M."/>
            <person name="Carver A."/>
            <person name="Chen C."/>
            <person name="Cichocki N."/>
            <person name="Clum A."/>
            <person name="Culley D."/>
            <person name="Crous P.W."/>
            <person name="Fauchery L."/>
            <person name="Girlanda M."/>
            <person name="Hayes R.D."/>
            <person name="Keri Z."/>
            <person name="LaButti K."/>
            <person name="Lipzen A."/>
            <person name="Lombard V."/>
            <person name="Magnuson J."/>
            <person name="Maillard F."/>
            <person name="Murat C."/>
            <person name="Nolan M."/>
            <person name="Ohm R.A."/>
            <person name="Pangilinan J."/>
            <person name="Pereira M.F."/>
            <person name="Perotto S."/>
            <person name="Peter M."/>
            <person name="Pfister S."/>
            <person name="Riley R."/>
            <person name="Sitrit Y."/>
            <person name="Stielow J.B."/>
            <person name="Szollosi G."/>
            <person name="Zifcakova L."/>
            <person name="Stursova M."/>
            <person name="Spatafora J.W."/>
            <person name="Tedersoo L."/>
            <person name="Vaario L.M."/>
            <person name="Yamada A."/>
            <person name="Yan M."/>
            <person name="Wang P."/>
            <person name="Xu J."/>
            <person name="Bruns T."/>
            <person name="Baldrian P."/>
            <person name="Vilgalys R."/>
            <person name="Dunand C."/>
            <person name="Henrissat B."/>
            <person name="Grigoriev I.V."/>
            <person name="Hibbett D."/>
            <person name="Nagy L.G."/>
            <person name="Martin F.M."/>
        </authorList>
    </citation>
    <scope>NUCLEOTIDE SEQUENCE</scope>
    <source>
        <strain evidence="1">UP504</strain>
    </source>
</reference>
<name>A0A9P6AC66_9AGAM</name>
<dbReference type="Proteomes" id="UP000886523">
    <property type="component" value="Unassembled WGS sequence"/>
</dbReference>
<gene>
    <name evidence="1" type="ORF">BS47DRAFT_1403187</name>
</gene>
<dbReference type="AlphaFoldDB" id="A0A9P6AC66"/>
<protein>
    <submittedName>
        <fullName evidence="1">Uncharacterized protein</fullName>
    </submittedName>
</protein>
<organism evidence="1 2">
    <name type="scientific">Hydnum rufescens UP504</name>
    <dbReference type="NCBI Taxonomy" id="1448309"/>
    <lineage>
        <taxon>Eukaryota</taxon>
        <taxon>Fungi</taxon>
        <taxon>Dikarya</taxon>
        <taxon>Basidiomycota</taxon>
        <taxon>Agaricomycotina</taxon>
        <taxon>Agaricomycetes</taxon>
        <taxon>Cantharellales</taxon>
        <taxon>Hydnaceae</taxon>
        <taxon>Hydnum</taxon>
    </lineage>
</organism>
<dbReference type="EMBL" id="MU129676">
    <property type="protein sequence ID" value="KAF9502725.1"/>
    <property type="molecule type" value="Genomic_DNA"/>
</dbReference>
<comment type="caution">
    <text evidence="1">The sequence shown here is derived from an EMBL/GenBank/DDBJ whole genome shotgun (WGS) entry which is preliminary data.</text>
</comment>